<comment type="caution">
    <text evidence="3">The sequence shown here is derived from an EMBL/GenBank/DDBJ whole genome shotgun (WGS) entry which is preliminary data.</text>
</comment>
<dbReference type="PROSITE" id="PS51257">
    <property type="entry name" value="PROKAR_LIPOPROTEIN"/>
    <property type="match status" value="1"/>
</dbReference>
<organism evidence="3 4">
    <name type="scientific">Enterococcus lemanii</name>
    <dbReference type="NCBI Taxonomy" id="1159752"/>
    <lineage>
        <taxon>Bacteria</taxon>
        <taxon>Bacillati</taxon>
        <taxon>Bacillota</taxon>
        <taxon>Bacilli</taxon>
        <taxon>Lactobacillales</taxon>
        <taxon>Enterococcaceae</taxon>
        <taxon>Enterococcus</taxon>
    </lineage>
</organism>
<dbReference type="Proteomes" id="UP001595969">
    <property type="component" value="Unassembled WGS sequence"/>
</dbReference>
<evidence type="ECO:0000313" key="4">
    <source>
        <dbReference type="Proteomes" id="UP001595969"/>
    </source>
</evidence>
<dbReference type="Pfam" id="PF12010">
    <property type="entry name" value="DUF3502"/>
    <property type="match status" value="1"/>
</dbReference>
<dbReference type="RefSeq" id="WP_204652999.1">
    <property type="nucleotide sequence ID" value="NZ_JAFBFD010000004.1"/>
</dbReference>
<sequence>MKRKLIKKATTGLLLTGLAATALAGCSSGGTTDGSGGGKASGKGKPTNVTMLVLGDKPTNGRLENMLDVLNEKLTDKVNATLDLHYVEWADWQTQYNVELLSGDGSVDLITTATDWLYGWENAQKGAFLPLTEEILKENAPKTWEQVSADGNWDLTKLEDGNIYFVPEDSYTQYTNHGFFYRGDWAKEAGLANGEVTKFDDLTKYFEYVLANKEDVVPWETNNPAGAIDAYVKGNYDYRTLIGVNVGNYEMWQTTASEPYKITSYLMEGDALKKAAAEAKKWNDMGVWREDVLNFTGDSRDLFYNGQAAVDQHHTQTFLSQIVYNMGTKQPGSDVKMYYYGQENNNIARDLKTHGAMAISASSKNPEVALQVYDLLRNDEECYRLINYGIEEVDYVVTEDGKLDYPEGYDPSTDGLGSNFWAGRMDKFELDKATDAPNKAEIYAALDEISHNYEFENLIFNKDTIESSQSAMASVLSTYMPQLQAGKFADPSAEIDKMREELKTAGYEEVLASLQADMDAFVQQQGLK</sequence>
<feature type="domain" description="DUF3502" evidence="2">
    <location>
        <begin position="459"/>
        <end position="522"/>
    </location>
</feature>
<evidence type="ECO:0000259" key="2">
    <source>
        <dbReference type="Pfam" id="PF12010"/>
    </source>
</evidence>
<accession>A0ABV9MZV6</accession>
<evidence type="ECO:0000256" key="1">
    <source>
        <dbReference type="SAM" id="SignalP"/>
    </source>
</evidence>
<evidence type="ECO:0000313" key="3">
    <source>
        <dbReference type="EMBL" id="MFC4720218.1"/>
    </source>
</evidence>
<feature type="chain" id="PRO_5045927734" evidence="1">
    <location>
        <begin position="25"/>
        <end position="528"/>
    </location>
</feature>
<proteinExistence type="predicted"/>
<dbReference type="SUPFAM" id="SSF53850">
    <property type="entry name" value="Periplasmic binding protein-like II"/>
    <property type="match status" value="1"/>
</dbReference>
<dbReference type="PANTHER" id="PTHR43649:SF12">
    <property type="entry name" value="DIACETYLCHITOBIOSE BINDING PROTEIN DASA"/>
    <property type="match status" value="1"/>
</dbReference>
<reference evidence="4" key="1">
    <citation type="journal article" date="2019" name="Int. J. Syst. Evol. Microbiol.">
        <title>The Global Catalogue of Microorganisms (GCM) 10K type strain sequencing project: providing services to taxonomists for standard genome sequencing and annotation.</title>
        <authorList>
            <consortium name="The Broad Institute Genomics Platform"/>
            <consortium name="The Broad Institute Genome Sequencing Center for Infectious Disease"/>
            <person name="Wu L."/>
            <person name="Ma J."/>
        </authorList>
    </citation>
    <scope>NUCLEOTIDE SEQUENCE [LARGE SCALE GENOMIC DNA]</scope>
    <source>
        <strain evidence="4">CGMCC 1.19032</strain>
    </source>
</reference>
<keyword evidence="1" id="KW-0732">Signal</keyword>
<feature type="signal peptide" evidence="1">
    <location>
        <begin position="1"/>
        <end position="24"/>
    </location>
</feature>
<dbReference type="Gene3D" id="3.40.190.10">
    <property type="entry name" value="Periplasmic binding protein-like II"/>
    <property type="match status" value="2"/>
</dbReference>
<protein>
    <submittedName>
        <fullName evidence="3">DUF3502 domain-containing protein</fullName>
    </submittedName>
</protein>
<name>A0ABV9MZV6_9ENTE</name>
<dbReference type="InterPro" id="IPR050490">
    <property type="entry name" value="Bact_solute-bd_prot1"/>
</dbReference>
<gene>
    <name evidence="3" type="ORF">ACFO5I_10840</name>
</gene>
<keyword evidence="4" id="KW-1185">Reference proteome</keyword>
<dbReference type="EMBL" id="JBHSGS010000061">
    <property type="protein sequence ID" value="MFC4720218.1"/>
    <property type="molecule type" value="Genomic_DNA"/>
</dbReference>
<dbReference type="InterPro" id="IPR022627">
    <property type="entry name" value="DUF3502"/>
</dbReference>
<dbReference type="PANTHER" id="PTHR43649">
    <property type="entry name" value="ARABINOSE-BINDING PROTEIN-RELATED"/>
    <property type="match status" value="1"/>
</dbReference>